<dbReference type="InterPro" id="IPR001387">
    <property type="entry name" value="Cro/C1-type_HTH"/>
</dbReference>
<reference evidence="1 2" key="1">
    <citation type="submission" date="2017-02" db="EMBL/GenBank/DDBJ databases">
        <title>Draft genome sequence of Moraxella lincolnii CCUG 9405T type strain.</title>
        <authorList>
            <person name="Salva-Serra F."/>
            <person name="Engstrom-Jakobsson H."/>
            <person name="Thorell K."/>
            <person name="Jaen-Luchoro D."/>
            <person name="Gonzales-Siles L."/>
            <person name="Karlsson R."/>
            <person name="Yazdan S."/>
            <person name="Boulund F."/>
            <person name="Johnning A."/>
            <person name="Engstrand L."/>
            <person name="Kristiansson E."/>
            <person name="Moore E."/>
        </authorList>
    </citation>
    <scope>NUCLEOTIDE SEQUENCE [LARGE SCALE GENOMIC DNA]</scope>
    <source>
        <strain evidence="1 2">CCUG 9405</strain>
    </source>
</reference>
<dbReference type="RefSeq" id="WP_078307961.1">
    <property type="nucleotide sequence ID" value="NZ_CP147511.1"/>
</dbReference>
<dbReference type="InterPro" id="IPR010982">
    <property type="entry name" value="Lambda_DNA-bd_dom_sf"/>
</dbReference>
<proteinExistence type="predicted"/>
<evidence type="ECO:0000313" key="2">
    <source>
        <dbReference type="Proteomes" id="UP000191094"/>
    </source>
</evidence>
<dbReference type="GO" id="GO:0003677">
    <property type="term" value="F:DNA binding"/>
    <property type="evidence" value="ECO:0007669"/>
    <property type="project" value="InterPro"/>
</dbReference>
<dbReference type="EMBL" id="MUYT01000009">
    <property type="protein sequence ID" value="OOS20228.1"/>
    <property type="molecule type" value="Genomic_DNA"/>
</dbReference>
<name>A0A1T0CD08_9GAMM</name>
<gene>
    <name evidence="1" type="ORF">B0682_07500</name>
</gene>
<dbReference type="Pfam" id="PF21716">
    <property type="entry name" value="dnstrm_HI1420"/>
    <property type="match status" value="1"/>
</dbReference>
<protein>
    <submittedName>
        <fullName evidence="1">Putative addiction module antidote protein</fullName>
    </submittedName>
</protein>
<dbReference type="NCBIfam" id="TIGR02684">
    <property type="entry name" value="dnstrm_HI1420"/>
    <property type="match status" value="1"/>
</dbReference>
<sequence length="103" mass="11822">MKTPTEFNVFDYFDTDDEILDYLNDCYNDADERLFVSAIGHLMKKKGVAEVSRLTGLNRESLYKTINGTTSPSWDTMMRILKALDIGFTIKFNQHDACHAYNA</sequence>
<dbReference type="PANTHER" id="PTHR40275">
    <property type="entry name" value="SSL7038 PROTEIN"/>
    <property type="match status" value="1"/>
</dbReference>
<organism evidence="1 2">
    <name type="scientific">Lwoffella lincolnii</name>
    <dbReference type="NCBI Taxonomy" id="90241"/>
    <lineage>
        <taxon>Bacteria</taxon>
        <taxon>Pseudomonadati</taxon>
        <taxon>Pseudomonadota</taxon>
        <taxon>Gammaproteobacteria</taxon>
        <taxon>Moraxellales</taxon>
        <taxon>Moraxellaceae</taxon>
        <taxon>Lwoffella</taxon>
    </lineage>
</organism>
<accession>A0A1T0CD08</accession>
<dbReference type="SUPFAM" id="SSF47413">
    <property type="entry name" value="lambda repressor-like DNA-binding domains"/>
    <property type="match status" value="1"/>
</dbReference>
<dbReference type="PANTHER" id="PTHR40275:SF1">
    <property type="entry name" value="SSL7038 PROTEIN"/>
    <property type="match status" value="1"/>
</dbReference>
<keyword evidence="2" id="KW-1185">Reference proteome</keyword>
<dbReference type="OrthoDB" id="9798416at2"/>
<dbReference type="Proteomes" id="UP000191094">
    <property type="component" value="Unassembled WGS sequence"/>
</dbReference>
<dbReference type="CDD" id="cd00093">
    <property type="entry name" value="HTH_XRE"/>
    <property type="match status" value="1"/>
</dbReference>
<evidence type="ECO:0000313" key="1">
    <source>
        <dbReference type="EMBL" id="OOS20228.1"/>
    </source>
</evidence>
<comment type="caution">
    <text evidence="1">The sequence shown here is derived from an EMBL/GenBank/DDBJ whole genome shotgun (WGS) entry which is preliminary data.</text>
</comment>
<dbReference type="AlphaFoldDB" id="A0A1T0CD08"/>
<dbReference type="InterPro" id="IPR014057">
    <property type="entry name" value="HI1420"/>
</dbReference>